<dbReference type="EMBL" id="JBCDNA010000001">
    <property type="protein sequence ID" value="MEL4454675.1"/>
    <property type="molecule type" value="Genomic_DNA"/>
</dbReference>
<dbReference type="InterPro" id="IPR029464">
    <property type="entry name" value="HSDR_N"/>
</dbReference>
<evidence type="ECO:0000313" key="3">
    <source>
        <dbReference type="Proteomes" id="UP001474120"/>
    </source>
</evidence>
<dbReference type="RefSeq" id="WP_342158274.1">
    <property type="nucleotide sequence ID" value="NZ_JBCDNA010000001.1"/>
</dbReference>
<comment type="caution">
    <text evidence="2">The sequence shown here is derived from an EMBL/GenBank/DDBJ whole genome shotgun (WGS) entry which is preliminary data.</text>
</comment>
<protein>
    <submittedName>
        <fullName evidence="2">Type I restriction enzyme HsdR N-terminal domain-containing protein</fullName>
    </submittedName>
</protein>
<dbReference type="Pfam" id="PF13588">
    <property type="entry name" value="HSDR_N_2"/>
    <property type="match status" value="1"/>
</dbReference>
<evidence type="ECO:0000313" key="2">
    <source>
        <dbReference type="EMBL" id="MEL4454675.1"/>
    </source>
</evidence>
<dbReference type="InterPro" id="IPR011856">
    <property type="entry name" value="tRNA_endonuc-like_dom_sf"/>
</dbReference>
<accession>A0ABU9L0Z2</accession>
<feature type="domain" description="Type I restriction enzyme R protein N-terminal" evidence="1">
    <location>
        <begin position="36"/>
        <end position="144"/>
    </location>
</feature>
<reference evidence="2 3" key="1">
    <citation type="submission" date="2024-04" db="EMBL/GenBank/DDBJ databases">
        <title>whole genome sequencing of Lutimonas vermicola strain IMCC1616.</title>
        <authorList>
            <person name="Bae S.S."/>
        </authorList>
    </citation>
    <scope>NUCLEOTIDE SEQUENCE [LARGE SCALE GENOMIC DNA]</scope>
    <source>
        <strain evidence="2 3">IMCC1616</strain>
    </source>
</reference>
<name>A0ABU9L0Z2_9FLAO</name>
<keyword evidence="3" id="KW-1185">Reference proteome</keyword>
<evidence type="ECO:0000259" key="1">
    <source>
        <dbReference type="Pfam" id="PF13588"/>
    </source>
</evidence>
<proteinExistence type="predicted"/>
<dbReference type="Proteomes" id="UP001474120">
    <property type="component" value="Unassembled WGS sequence"/>
</dbReference>
<organism evidence="2 3">
    <name type="scientific">Lutimonas vermicola</name>
    <dbReference type="NCBI Taxonomy" id="414288"/>
    <lineage>
        <taxon>Bacteria</taxon>
        <taxon>Pseudomonadati</taxon>
        <taxon>Bacteroidota</taxon>
        <taxon>Flavobacteriia</taxon>
        <taxon>Flavobacteriales</taxon>
        <taxon>Flavobacteriaceae</taxon>
        <taxon>Lutimonas</taxon>
    </lineage>
</organism>
<dbReference type="Gene3D" id="3.40.1350.10">
    <property type="match status" value="1"/>
</dbReference>
<sequence length="147" mass="17624">MTNLNLPKYSFRIKNKENKLYIFDRIRKKDLILTDEEWVRQNFVSFLHEDKKYPLSLIAIEKQCLVNELTKRTDILVFDKTGAPHIIVECKAMHVKISQDVFDQIARYNMTLKAKYLVVTNGLEHYYCQMNHDLKQYDFLKELPNYS</sequence>
<gene>
    <name evidence="2" type="ORF">AABB81_02115</name>
</gene>